<keyword evidence="4" id="KW-1185">Reference proteome</keyword>
<sequence>MHLGGMTRTEGSPRLRRRHIALAIATIILLILTGVGVYGIIIGPANPEHAAPHPEPPGIEAPTPSEAPTEVEIPGIPASTDPEDFARNAAEALFTWDTTSGLMPLDYTATLLEVADPSGVEQAGLASDIAGYLPTREAWVELRKYSTRQHLTIDQVYVPEQWDEALAQARPGQLPEGATALTIEGTRHREGTWNDAPVSSEHPVTFTLFLTCPPISSAPESTASAAPSAEGQEESCFLMRLSALDTPLR</sequence>
<evidence type="ECO:0000313" key="3">
    <source>
        <dbReference type="EMBL" id="GAA1532572.1"/>
    </source>
</evidence>
<evidence type="ECO:0000256" key="1">
    <source>
        <dbReference type="SAM" id="MobiDB-lite"/>
    </source>
</evidence>
<keyword evidence="2" id="KW-0472">Membrane</keyword>
<comment type="caution">
    <text evidence="3">The sequence shown here is derived from an EMBL/GenBank/DDBJ whole genome shotgun (WGS) entry which is preliminary data.</text>
</comment>
<name>A0ABN2B517_9MICO</name>
<dbReference type="EMBL" id="BAAALY010000002">
    <property type="protein sequence ID" value="GAA1532572.1"/>
    <property type="molecule type" value="Genomic_DNA"/>
</dbReference>
<reference evidence="3 4" key="1">
    <citation type="journal article" date="2019" name="Int. J. Syst. Evol. Microbiol.">
        <title>The Global Catalogue of Microorganisms (GCM) 10K type strain sequencing project: providing services to taxonomists for standard genome sequencing and annotation.</title>
        <authorList>
            <consortium name="The Broad Institute Genomics Platform"/>
            <consortium name="The Broad Institute Genome Sequencing Center for Infectious Disease"/>
            <person name="Wu L."/>
            <person name="Ma J."/>
        </authorList>
    </citation>
    <scope>NUCLEOTIDE SEQUENCE [LARGE SCALE GENOMIC DNA]</scope>
    <source>
        <strain evidence="3 4">JCM 13319</strain>
    </source>
</reference>
<gene>
    <name evidence="3" type="ORF">GCM10009691_05390</name>
</gene>
<accession>A0ABN2B517</accession>
<evidence type="ECO:0008006" key="5">
    <source>
        <dbReference type="Google" id="ProtNLM"/>
    </source>
</evidence>
<feature type="transmembrane region" description="Helical" evidence="2">
    <location>
        <begin position="20"/>
        <end position="41"/>
    </location>
</feature>
<keyword evidence="2" id="KW-1133">Transmembrane helix</keyword>
<protein>
    <recommendedName>
        <fullName evidence="5">Secreted protein</fullName>
    </recommendedName>
</protein>
<organism evidence="3 4">
    <name type="scientific">Brevibacterium picturae</name>
    <dbReference type="NCBI Taxonomy" id="260553"/>
    <lineage>
        <taxon>Bacteria</taxon>
        <taxon>Bacillati</taxon>
        <taxon>Actinomycetota</taxon>
        <taxon>Actinomycetes</taxon>
        <taxon>Micrococcales</taxon>
        <taxon>Brevibacteriaceae</taxon>
        <taxon>Brevibacterium</taxon>
    </lineage>
</organism>
<dbReference type="Proteomes" id="UP001501791">
    <property type="component" value="Unassembled WGS sequence"/>
</dbReference>
<evidence type="ECO:0000313" key="4">
    <source>
        <dbReference type="Proteomes" id="UP001501791"/>
    </source>
</evidence>
<evidence type="ECO:0000256" key="2">
    <source>
        <dbReference type="SAM" id="Phobius"/>
    </source>
</evidence>
<keyword evidence="2" id="KW-0812">Transmembrane</keyword>
<feature type="region of interest" description="Disordered" evidence="1">
    <location>
        <begin position="49"/>
        <end position="81"/>
    </location>
</feature>
<proteinExistence type="predicted"/>